<evidence type="ECO:0000313" key="1">
    <source>
        <dbReference type="EMBL" id="KAI0499458.1"/>
    </source>
</evidence>
<dbReference type="EMBL" id="JAGYWB010000014">
    <property type="protein sequence ID" value="KAI0499458.1"/>
    <property type="molecule type" value="Genomic_DNA"/>
</dbReference>
<gene>
    <name evidence="1" type="ORF">KFK09_020361</name>
</gene>
<name>A0A8T3ATN2_DENNO</name>
<reference evidence="1" key="1">
    <citation type="journal article" date="2022" name="Front. Genet.">
        <title>Chromosome-Scale Assembly of the Dendrobium nobile Genome Provides Insights Into the Molecular Mechanism of the Biosynthesis of the Medicinal Active Ingredient of Dendrobium.</title>
        <authorList>
            <person name="Xu Q."/>
            <person name="Niu S.-C."/>
            <person name="Li K.-L."/>
            <person name="Zheng P.-J."/>
            <person name="Zhang X.-J."/>
            <person name="Jia Y."/>
            <person name="Liu Y."/>
            <person name="Niu Y.-X."/>
            <person name="Yu L.-H."/>
            <person name="Chen D.-F."/>
            <person name="Zhang G.-Q."/>
        </authorList>
    </citation>
    <scope>NUCLEOTIDE SEQUENCE</scope>
    <source>
        <tissue evidence="1">Leaf</tissue>
    </source>
</reference>
<comment type="caution">
    <text evidence="1">The sequence shown here is derived from an EMBL/GenBank/DDBJ whole genome shotgun (WGS) entry which is preliminary data.</text>
</comment>
<evidence type="ECO:0000313" key="2">
    <source>
        <dbReference type="Proteomes" id="UP000829196"/>
    </source>
</evidence>
<dbReference type="Proteomes" id="UP000829196">
    <property type="component" value="Unassembled WGS sequence"/>
</dbReference>
<proteinExistence type="predicted"/>
<dbReference type="AlphaFoldDB" id="A0A8T3ATN2"/>
<sequence>MRTRISCRVHRGRRPRHRSFQMGLQYCNVGSELRILIGLHGVNYVGMAVNVMEAMRGKGKGEEGRLMAYVVDMVEMTEKAAATLVRGEGLEAVTVRDEEIVEMREQIGFFRHLKKNLKFTSKYDITLSK</sequence>
<accession>A0A8T3ATN2</accession>
<organism evidence="1 2">
    <name type="scientific">Dendrobium nobile</name>
    <name type="common">Orchid</name>
    <dbReference type="NCBI Taxonomy" id="94219"/>
    <lineage>
        <taxon>Eukaryota</taxon>
        <taxon>Viridiplantae</taxon>
        <taxon>Streptophyta</taxon>
        <taxon>Embryophyta</taxon>
        <taxon>Tracheophyta</taxon>
        <taxon>Spermatophyta</taxon>
        <taxon>Magnoliopsida</taxon>
        <taxon>Liliopsida</taxon>
        <taxon>Asparagales</taxon>
        <taxon>Orchidaceae</taxon>
        <taxon>Epidendroideae</taxon>
        <taxon>Malaxideae</taxon>
        <taxon>Dendrobiinae</taxon>
        <taxon>Dendrobium</taxon>
    </lineage>
</organism>
<protein>
    <submittedName>
        <fullName evidence="1">Uncharacterized protein</fullName>
    </submittedName>
</protein>
<keyword evidence="2" id="KW-1185">Reference proteome</keyword>
<dbReference type="OrthoDB" id="754456at2759"/>